<dbReference type="Pfam" id="PF25954">
    <property type="entry name" value="Beta-barrel_RND_2"/>
    <property type="match status" value="1"/>
</dbReference>
<feature type="domain" description="CzcB-like barrel-sandwich hybrid" evidence="5">
    <location>
        <begin position="114"/>
        <end position="182"/>
    </location>
</feature>
<keyword evidence="8" id="KW-1185">Reference proteome</keyword>
<dbReference type="InterPro" id="IPR006143">
    <property type="entry name" value="RND_pump_MFP"/>
</dbReference>
<evidence type="ECO:0000259" key="5">
    <source>
        <dbReference type="Pfam" id="PF25973"/>
    </source>
</evidence>
<feature type="region of interest" description="Disordered" evidence="3">
    <location>
        <begin position="32"/>
        <end position="69"/>
    </location>
</feature>
<dbReference type="SUPFAM" id="SSF51230">
    <property type="entry name" value="Single hybrid motif"/>
    <property type="match status" value="1"/>
</dbReference>
<dbReference type="InterPro" id="IPR058647">
    <property type="entry name" value="BSH_CzcB-like"/>
</dbReference>
<dbReference type="InterPro" id="IPR051909">
    <property type="entry name" value="MFP_Cation_Efflux"/>
</dbReference>
<dbReference type="GO" id="GO:0030313">
    <property type="term" value="C:cell envelope"/>
    <property type="evidence" value="ECO:0007669"/>
    <property type="project" value="TreeGrafter"/>
</dbReference>
<dbReference type="Gene3D" id="2.40.50.100">
    <property type="match status" value="1"/>
</dbReference>
<feature type="compositionally biased region" description="Low complexity" evidence="3">
    <location>
        <begin position="32"/>
        <end position="42"/>
    </location>
</feature>
<feature type="compositionally biased region" description="Basic and acidic residues" evidence="3">
    <location>
        <begin position="43"/>
        <end position="69"/>
    </location>
</feature>
<dbReference type="GO" id="GO:0015679">
    <property type="term" value="P:plasma membrane copper ion transport"/>
    <property type="evidence" value="ECO:0007669"/>
    <property type="project" value="TreeGrafter"/>
</dbReference>
<dbReference type="Gene3D" id="2.40.30.170">
    <property type="match status" value="1"/>
</dbReference>
<dbReference type="AlphaFoldDB" id="E8RW42"/>
<dbReference type="HOGENOM" id="CLU_018816_13_0_5"/>
<dbReference type="OrthoDB" id="271709at2"/>
<name>E8RW42_ASTEC</name>
<evidence type="ECO:0000259" key="4">
    <source>
        <dbReference type="Pfam" id="PF25954"/>
    </source>
</evidence>
<evidence type="ECO:0000256" key="2">
    <source>
        <dbReference type="ARBA" id="ARBA00022448"/>
    </source>
</evidence>
<evidence type="ECO:0000259" key="6">
    <source>
        <dbReference type="Pfam" id="PF25975"/>
    </source>
</evidence>
<dbReference type="PANTHER" id="PTHR30097:SF4">
    <property type="entry name" value="SLR6042 PROTEIN"/>
    <property type="match status" value="1"/>
</dbReference>
<proteinExistence type="inferred from homology"/>
<dbReference type="FunFam" id="2.40.420.20:FF:000006">
    <property type="entry name" value="RND family efflux transporter MFP subunit"/>
    <property type="match status" value="1"/>
</dbReference>
<feature type="domain" description="CusB-like beta-barrel" evidence="4">
    <location>
        <begin position="196"/>
        <end position="261"/>
    </location>
</feature>
<sequence>MTSLNTYLSRSLLLAGVAGLVMLSACGKKPEAPAAEKPAAEAPKAEGEGDGHGHGAEGGEEGHGEEAGVEKTTMTDEAAKAGGVEIGVAGPGNIDETVTIAGRVEIAPEGRGEVRAWYPGRIMSMTAQLGQKVSKGQTLARVESSESLQTYSVPAGISGTIIEKNANVGDITAGERAMYVIASSNAIQASFYLFPRDAESVRSGQTVTIKTLGGKVITATVSSMLPSVDPRTQTLTAIVKLPASAAEDLRPGMAIEGQFVTTQTPANIAVPVDALQTLEEKQVIFVKNGTTYTAVPVQVGRQSARMVEITGGLQGGETIVTKGAFLIRADIAKSGAEHEH</sequence>
<dbReference type="Pfam" id="PF25973">
    <property type="entry name" value="BSH_CzcB"/>
    <property type="match status" value="1"/>
</dbReference>
<evidence type="ECO:0000313" key="7">
    <source>
        <dbReference type="EMBL" id="ADU15464.1"/>
    </source>
</evidence>
<protein>
    <submittedName>
        <fullName evidence="7">Efflux transporter, RND family, MFP subunit</fullName>
    </submittedName>
</protein>
<dbReference type="Pfam" id="PF25975">
    <property type="entry name" value="CzcB_C"/>
    <property type="match status" value="1"/>
</dbReference>
<gene>
    <name evidence="7" type="ordered locus">Astex_3857</name>
</gene>
<dbReference type="InterPro" id="IPR058792">
    <property type="entry name" value="Beta-barrel_RND_2"/>
</dbReference>
<dbReference type="GO" id="GO:0022857">
    <property type="term" value="F:transmembrane transporter activity"/>
    <property type="evidence" value="ECO:0007669"/>
    <property type="project" value="InterPro"/>
</dbReference>
<keyword evidence="2" id="KW-0813">Transport</keyword>
<keyword evidence="7" id="KW-0614">Plasmid</keyword>
<dbReference type="NCBIfam" id="TIGR01730">
    <property type="entry name" value="RND_mfp"/>
    <property type="match status" value="1"/>
</dbReference>
<dbReference type="InterPro" id="IPR011053">
    <property type="entry name" value="Single_hybrid_motif"/>
</dbReference>
<dbReference type="InterPro" id="IPR058649">
    <property type="entry name" value="CzcB_C"/>
</dbReference>
<feature type="domain" description="CzcB-like C-terminal circularly permuted SH3-like" evidence="6">
    <location>
        <begin position="268"/>
        <end position="327"/>
    </location>
</feature>
<reference evidence="8" key="1">
    <citation type="submission" date="2010-12" db="EMBL/GenBank/DDBJ databases">
        <title>Complete sequence of plasmid 2 of Asticcacaulis excentricus CB 48.</title>
        <authorList>
            <consortium name="US DOE Joint Genome Institute"/>
            <person name="Lucas S."/>
            <person name="Copeland A."/>
            <person name="Lapidus A."/>
            <person name="Cheng J.-F."/>
            <person name="Bruce D."/>
            <person name="Goodwin L."/>
            <person name="Pitluck S."/>
            <person name="Teshima H."/>
            <person name="Davenport K."/>
            <person name="Detter J.C."/>
            <person name="Han C."/>
            <person name="Tapia R."/>
            <person name="Land M."/>
            <person name="Hauser L."/>
            <person name="Jeffries C."/>
            <person name="Kyrpides N."/>
            <person name="Ivanova N."/>
            <person name="Ovchinnikova G."/>
            <person name="Brun Y.V."/>
            <person name="Woyke T."/>
        </authorList>
    </citation>
    <scope>NUCLEOTIDE SEQUENCE [LARGE SCALE GENOMIC DNA]</scope>
    <source>
        <strain evidence="8">ATCC 15261 / DSM 4724 / KCTC 12464 / NCIMB 9791 / VKM B-1370 / CB 48</strain>
        <plasmid evidence="8">pASTEX02</plasmid>
    </source>
</reference>
<comment type="similarity">
    <text evidence="1">Belongs to the membrane fusion protein (MFP) (TC 8.A.1) family.</text>
</comment>
<geneLocation type="plasmid" evidence="7 8">
    <name>pASTEX02</name>
</geneLocation>
<dbReference type="PANTHER" id="PTHR30097">
    <property type="entry name" value="CATION EFFLUX SYSTEM PROTEIN CUSB"/>
    <property type="match status" value="1"/>
</dbReference>
<evidence type="ECO:0000313" key="8">
    <source>
        <dbReference type="Proteomes" id="UP000001492"/>
    </source>
</evidence>
<dbReference type="EMBL" id="CP002398">
    <property type="protein sequence ID" value="ADU15464.1"/>
    <property type="molecule type" value="Genomic_DNA"/>
</dbReference>
<accession>E8RW42</accession>
<evidence type="ECO:0000256" key="3">
    <source>
        <dbReference type="SAM" id="MobiDB-lite"/>
    </source>
</evidence>
<dbReference type="GO" id="GO:0060003">
    <property type="term" value="P:copper ion export"/>
    <property type="evidence" value="ECO:0007669"/>
    <property type="project" value="TreeGrafter"/>
</dbReference>
<organism evidence="7 8">
    <name type="scientific">Asticcacaulis excentricus (strain ATCC 15261 / DSM 4724 / KCTC 12464 / NCIMB 9791 / VKM B-1370 / CB 48)</name>
    <dbReference type="NCBI Taxonomy" id="573065"/>
    <lineage>
        <taxon>Bacteria</taxon>
        <taxon>Pseudomonadati</taxon>
        <taxon>Pseudomonadota</taxon>
        <taxon>Alphaproteobacteria</taxon>
        <taxon>Caulobacterales</taxon>
        <taxon>Caulobacteraceae</taxon>
        <taxon>Asticcacaulis</taxon>
    </lineage>
</organism>
<dbReference type="RefSeq" id="WP_013481277.1">
    <property type="nucleotide sequence ID" value="NC_014819.1"/>
</dbReference>
<dbReference type="KEGG" id="aex:Astex_3857"/>
<evidence type="ECO:0000256" key="1">
    <source>
        <dbReference type="ARBA" id="ARBA00009477"/>
    </source>
</evidence>
<dbReference type="Proteomes" id="UP000001492">
    <property type="component" value="Plasmid pASTEX02"/>
</dbReference>
<dbReference type="Gene3D" id="2.40.420.20">
    <property type="match status" value="1"/>
</dbReference>
<dbReference type="GO" id="GO:0016020">
    <property type="term" value="C:membrane"/>
    <property type="evidence" value="ECO:0007669"/>
    <property type="project" value="InterPro"/>
</dbReference>